<evidence type="ECO:0000313" key="1">
    <source>
        <dbReference type="EMBL" id="OSD05335.1"/>
    </source>
</evidence>
<organism evidence="1 2">
    <name type="scientific">Trametes coccinea (strain BRFM310)</name>
    <name type="common">Pycnoporus coccineus</name>
    <dbReference type="NCBI Taxonomy" id="1353009"/>
    <lineage>
        <taxon>Eukaryota</taxon>
        <taxon>Fungi</taxon>
        <taxon>Dikarya</taxon>
        <taxon>Basidiomycota</taxon>
        <taxon>Agaricomycotina</taxon>
        <taxon>Agaricomycetes</taxon>
        <taxon>Polyporales</taxon>
        <taxon>Polyporaceae</taxon>
        <taxon>Trametes</taxon>
    </lineage>
</organism>
<accession>A0A1Y2IW20</accession>
<sequence length="216" mass="23312">MHVVGLSALQPASSSVSPSSTSCTPSFSLFSPSLLSLSSCRSSWCSPSASVSPFLASPIRSPRLRTRSRRLLPAIILCITKVTSSMPPFRAAARPLRPYCPLSPGKGDGYPLLLNLVVLPPCIHPPVAISTHQQSTETWHISSQPSRTRSRRWLPVSSLLQSTVPSVLHNCGISPRMLKSIRPAEDAARDGLIPRNLFAVRSATFACIFIAQFANV</sequence>
<protein>
    <submittedName>
        <fullName evidence="1">Uncharacterized protein</fullName>
    </submittedName>
</protein>
<dbReference type="EMBL" id="KZ084093">
    <property type="protein sequence ID" value="OSD05335.1"/>
    <property type="molecule type" value="Genomic_DNA"/>
</dbReference>
<proteinExistence type="predicted"/>
<name>A0A1Y2IW20_TRAC3</name>
<evidence type="ECO:0000313" key="2">
    <source>
        <dbReference type="Proteomes" id="UP000193067"/>
    </source>
</evidence>
<dbReference type="AlphaFoldDB" id="A0A1Y2IW20"/>
<dbReference type="Proteomes" id="UP000193067">
    <property type="component" value="Unassembled WGS sequence"/>
</dbReference>
<reference evidence="1 2" key="1">
    <citation type="journal article" date="2015" name="Biotechnol. Biofuels">
        <title>Enhanced degradation of softwood versus hardwood by the white-rot fungus Pycnoporus coccineus.</title>
        <authorList>
            <person name="Couturier M."/>
            <person name="Navarro D."/>
            <person name="Chevret D."/>
            <person name="Henrissat B."/>
            <person name="Piumi F."/>
            <person name="Ruiz-Duenas F.J."/>
            <person name="Martinez A.T."/>
            <person name="Grigoriev I.V."/>
            <person name="Riley R."/>
            <person name="Lipzen A."/>
            <person name="Berrin J.G."/>
            <person name="Master E.R."/>
            <person name="Rosso M.N."/>
        </authorList>
    </citation>
    <scope>NUCLEOTIDE SEQUENCE [LARGE SCALE GENOMIC DNA]</scope>
    <source>
        <strain evidence="1 2">BRFM310</strain>
    </source>
</reference>
<keyword evidence="2" id="KW-1185">Reference proteome</keyword>
<gene>
    <name evidence="1" type="ORF">PYCCODRAFT_1226524</name>
</gene>